<evidence type="ECO:0000256" key="1">
    <source>
        <dbReference type="SAM" id="MobiDB-lite"/>
    </source>
</evidence>
<evidence type="ECO:0000313" key="3">
    <source>
        <dbReference type="Proteomes" id="UP000008711"/>
    </source>
</evidence>
<feature type="region of interest" description="Disordered" evidence="1">
    <location>
        <begin position="29"/>
        <end position="59"/>
    </location>
</feature>
<accession>A0A0Q5UJ29</accession>
<name>A0A0Q5UJ29_DROER</name>
<dbReference type="Proteomes" id="UP000008711">
    <property type="component" value="Unassembled WGS sequence"/>
</dbReference>
<reference evidence="2 3" key="1">
    <citation type="journal article" date="2007" name="Nature">
        <title>Evolution of genes and genomes on the Drosophila phylogeny.</title>
        <authorList>
            <consortium name="Drosophila 12 Genomes Consortium"/>
            <person name="Clark A.G."/>
            <person name="Eisen M.B."/>
            <person name="Smith D.R."/>
            <person name="Bergman C.M."/>
            <person name="Oliver B."/>
            <person name="Markow T.A."/>
            <person name="Kaufman T.C."/>
            <person name="Kellis M."/>
            <person name="Gelbart W."/>
            <person name="Iyer V.N."/>
            <person name="Pollard D.A."/>
            <person name="Sackton T.B."/>
            <person name="Larracuente A.M."/>
            <person name="Singh N.D."/>
            <person name="Abad J.P."/>
            <person name="Abt D.N."/>
            <person name="Adryan B."/>
            <person name="Aguade M."/>
            <person name="Akashi H."/>
            <person name="Anderson W.W."/>
            <person name="Aquadro C.F."/>
            <person name="Ardell D.H."/>
            <person name="Arguello R."/>
            <person name="Artieri C.G."/>
            <person name="Barbash D.A."/>
            <person name="Barker D."/>
            <person name="Barsanti P."/>
            <person name="Batterham P."/>
            <person name="Batzoglou S."/>
            <person name="Begun D."/>
            <person name="Bhutkar A."/>
            <person name="Blanco E."/>
            <person name="Bosak S.A."/>
            <person name="Bradley R.K."/>
            <person name="Brand A.D."/>
            <person name="Brent M.R."/>
            <person name="Brooks A.N."/>
            <person name="Brown R.H."/>
            <person name="Butlin R.K."/>
            <person name="Caggese C."/>
            <person name="Calvi B.R."/>
            <person name="Bernardo de Carvalho A."/>
            <person name="Caspi A."/>
            <person name="Castrezana S."/>
            <person name="Celniker S.E."/>
            <person name="Chang J.L."/>
            <person name="Chapple C."/>
            <person name="Chatterji S."/>
            <person name="Chinwalla A."/>
            <person name="Civetta A."/>
            <person name="Clifton S.W."/>
            <person name="Comeron J.M."/>
            <person name="Costello J.C."/>
            <person name="Coyne J.A."/>
            <person name="Daub J."/>
            <person name="David R.G."/>
            <person name="Delcher A.L."/>
            <person name="Delehaunty K."/>
            <person name="Do C.B."/>
            <person name="Ebling H."/>
            <person name="Edwards K."/>
            <person name="Eickbush T."/>
            <person name="Evans J.D."/>
            <person name="Filipski A."/>
            <person name="Findeiss S."/>
            <person name="Freyhult E."/>
            <person name="Fulton L."/>
            <person name="Fulton R."/>
            <person name="Garcia A.C."/>
            <person name="Gardiner A."/>
            <person name="Garfield D.A."/>
            <person name="Garvin B.E."/>
            <person name="Gibson G."/>
            <person name="Gilbert D."/>
            <person name="Gnerre S."/>
            <person name="Godfrey J."/>
            <person name="Good R."/>
            <person name="Gotea V."/>
            <person name="Gravely B."/>
            <person name="Greenberg A.J."/>
            <person name="Griffiths-Jones S."/>
            <person name="Gross S."/>
            <person name="Guigo R."/>
            <person name="Gustafson E.A."/>
            <person name="Haerty W."/>
            <person name="Hahn M.W."/>
            <person name="Halligan D.L."/>
            <person name="Halpern A.L."/>
            <person name="Halter G.M."/>
            <person name="Han M.V."/>
            <person name="Heger A."/>
            <person name="Hillier L."/>
            <person name="Hinrichs A.S."/>
            <person name="Holmes I."/>
            <person name="Hoskins R.A."/>
            <person name="Hubisz M.J."/>
            <person name="Hultmark D."/>
            <person name="Huntley M.A."/>
            <person name="Jaffe D.B."/>
            <person name="Jagadeeshan S."/>
            <person name="Jeck W.R."/>
            <person name="Johnson J."/>
            <person name="Jones C.D."/>
            <person name="Jordan W.C."/>
            <person name="Karpen G.H."/>
            <person name="Kataoka E."/>
            <person name="Keightley P.D."/>
            <person name="Kheradpour P."/>
            <person name="Kirkness E.F."/>
            <person name="Koerich L.B."/>
            <person name="Kristiansen K."/>
            <person name="Kudrna D."/>
            <person name="Kulathinal R.J."/>
            <person name="Kumar S."/>
            <person name="Kwok R."/>
            <person name="Lander E."/>
            <person name="Langley C.H."/>
            <person name="Lapoint R."/>
            <person name="Lazzaro B.P."/>
            <person name="Lee S.J."/>
            <person name="Levesque L."/>
            <person name="Li R."/>
            <person name="Lin C.F."/>
            <person name="Lin M.F."/>
            <person name="Lindblad-Toh K."/>
            <person name="Llopart A."/>
            <person name="Long M."/>
            <person name="Low L."/>
            <person name="Lozovsky E."/>
            <person name="Lu J."/>
            <person name="Luo M."/>
            <person name="Machado C.A."/>
            <person name="Makalowski W."/>
            <person name="Marzo M."/>
            <person name="Matsuda M."/>
            <person name="Matzkin L."/>
            <person name="McAllister B."/>
            <person name="McBride C.S."/>
            <person name="McKernan B."/>
            <person name="McKernan K."/>
            <person name="Mendez-Lago M."/>
            <person name="Minx P."/>
            <person name="Mollenhauer M.U."/>
            <person name="Montooth K."/>
            <person name="Mount S.M."/>
            <person name="Mu X."/>
            <person name="Myers E."/>
            <person name="Negre B."/>
            <person name="Newfeld S."/>
            <person name="Nielsen R."/>
            <person name="Noor M.A."/>
            <person name="O'Grady P."/>
            <person name="Pachter L."/>
            <person name="Papaceit M."/>
            <person name="Parisi M.J."/>
            <person name="Parisi M."/>
            <person name="Parts L."/>
            <person name="Pedersen J.S."/>
            <person name="Pesole G."/>
            <person name="Phillippy A.M."/>
            <person name="Ponting C.P."/>
            <person name="Pop M."/>
            <person name="Porcelli D."/>
            <person name="Powell J.R."/>
            <person name="Prohaska S."/>
            <person name="Pruitt K."/>
            <person name="Puig M."/>
            <person name="Quesneville H."/>
            <person name="Ram K.R."/>
            <person name="Rand D."/>
            <person name="Rasmussen M.D."/>
            <person name="Reed L.K."/>
            <person name="Reenan R."/>
            <person name="Reily A."/>
            <person name="Remington K.A."/>
            <person name="Rieger T.T."/>
            <person name="Ritchie M.G."/>
            <person name="Robin C."/>
            <person name="Rogers Y.H."/>
            <person name="Rohde C."/>
            <person name="Rozas J."/>
            <person name="Rubenfield M.J."/>
            <person name="Ruiz A."/>
            <person name="Russo S."/>
            <person name="Salzberg S.L."/>
            <person name="Sanchez-Gracia A."/>
            <person name="Saranga D.J."/>
            <person name="Sato H."/>
            <person name="Schaeffer S.W."/>
            <person name="Schatz M.C."/>
            <person name="Schlenke T."/>
            <person name="Schwartz R."/>
            <person name="Segarra C."/>
            <person name="Singh R.S."/>
            <person name="Sirot L."/>
            <person name="Sirota M."/>
            <person name="Sisneros N.B."/>
            <person name="Smith C.D."/>
            <person name="Smith T.F."/>
            <person name="Spieth J."/>
            <person name="Stage D.E."/>
            <person name="Stark A."/>
            <person name="Stephan W."/>
            <person name="Strausberg R.L."/>
            <person name="Strempel S."/>
            <person name="Sturgill D."/>
            <person name="Sutton G."/>
            <person name="Sutton G.G."/>
            <person name="Tao W."/>
            <person name="Teichmann S."/>
            <person name="Tobari Y.N."/>
            <person name="Tomimura Y."/>
            <person name="Tsolas J.M."/>
            <person name="Valente V.L."/>
            <person name="Venter E."/>
            <person name="Venter J.C."/>
            <person name="Vicario S."/>
            <person name="Vieira F.G."/>
            <person name="Vilella A.J."/>
            <person name="Villasante A."/>
            <person name="Walenz B."/>
            <person name="Wang J."/>
            <person name="Wasserman M."/>
            <person name="Watts T."/>
            <person name="Wilson D."/>
            <person name="Wilson R.K."/>
            <person name="Wing R.A."/>
            <person name="Wolfner M.F."/>
            <person name="Wong A."/>
            <person name="Wong G.K."/>
            <person name="Wu C.I."/>
            <person name="Wu G."/>
            <person name="Yamamoto D."/>
            <person name="Yang H.P."/>
            <person name="Yang S.P."/>
            <person name="Yorke J.A."/>
            <person name="Yoshida K."/>
            <person name="Zdobnov E."/>
            <person name="Zhang P."/>
            <person name="Zhang Y."/>
            <person name="Zimin A.V."/>
            <person name="Baldwin J."/>
            <person name="Abdouelleil A."/>
            <person name="Abdulkadir J."/>
            <person name="Abebe A."/>
            <person name="Abera B."/>
            <person name="Abreu J."/>
            <person name="Acer S.C."/>
            <person name="Aftuck L."/>
            <person name="Alexander A."/>
            <person name="An P."/>
            <person name="Anderson E."/>
            <person name="Anderson S."/>
            <person name="Arachi H."/>
            <person name="Azer M."/>
            <person name="Bachantsang P."/>
            <person name="Barry A."/>
            <person name="Bayul T."/>
            <person name="Berlin A."/>
            <person name="Bessette D."/>
            <person name="Bloom T."/>
            <person name="Blye J."/>
            <person name="Boguslavskiy L."/>
            <person name="Bonnet C."/>
            <person name="Boukhgalter B."/>
            <person name="Bourzgui I."/>
            <person name="Brown A."/>
            <person name="Cahill P."/>
            <person name="Channer S."/>
            <person name="Cheshatsang Y."/>
            <person name="Chuda L."/>
            <person name="Citroen M."/>
            <person name="Collymore A."/>
            <person name="Cooke P."/>
            <person name="Costello M."/>
            <person name="D'Aco K."/>
            <person name="Daza R."/>
            <person name="De Haan G."/>
            <person name="DeGray S."/>
            <person name="DeMaso C."/>
            <person name="Dhargay N."/>
            <person name="Dooley K."/>
            <person name="Dooley E."/>
            <person name="Doricent M."/>
            <person name="Dorje P."/>
            <person name="Dorjee K."/>
            <person name="Dupes A."/>
            <person name="Elong R."/>
            <person name="Falk J."/>
            <person name="Farina A."/>
            <person name="Faro S."/>
            <person name="Ferguson D."/>
            <person name="Fisher S."/>
            <person name="Foley C.D."/>
            <person name="Franke A."/>
            <person name="Friedrich D."/>
            <person name="Gadbois L."/>
            <person name="Gearin G."/>
            <person name="Gearin C.R."/>
            <person name="Giannoukos G."/>
            <person name="Goode T."/>
            <person name="Graham J."/>
            <person name="Grandbois E."/>
            <person name="Grewal S."/>
            <person name="Gyaltsen K."/>
            <person name="Hafez N."/>
            <person name="Hagos B."/>
            <person name="Hall J."/>
            <person name="Henson C."/>
            <person name="Hollinger A."/>
            <person name="Honan T."/>
            <person name="Huard M.D."/>
            <person name="Hughes L."/>
            <person name="Hurhula B."/>
            <person name="Husby M.E."/>
            <person name="Kamat A."/>
            <person name="Kanga B."/>
            <person name="Kashin S."/>
            <person name="Khazanovich D."/>
            <person name="Kisner P."/>
            <person name="Lance K."/>
            <person name="Lara M."/>
            <person name="Lee W."/>
            <person name="Lennon N."/>
            <person name="Letendre F."/>
            <person name="LeVine R."/>
            <person name="Lipovsky A."/>
            <person name="Liu X."/>
            <person name="Liu J."/>
            <person name="Liu S."/>
            <person name="Lokyitsang T."/>
            <person name="Lokyitsang Y."/>
            <person name="Lubonja R."/>
            <person name="Lui A."/>
            <person name="MacDonald P."/>
            <person name="Magnisalis V."/>
            <person name="Maru K."/>
            <person name="Matthews C."/>
            <person name="McCusker W."/>
            <person name="McDonough S."/>
            <person name="Mehta T."/>
            <person name="Meldrim J."/>
            <person name="Meneus L."/>
            <person name="Mihai O."/>
            <person name="Mihalev A."/>
            <person name="Mihova T."/>
            <person name="Mittelman R."/>
            <person name="Mlenga V."/>
            <person name="Montmayeur A."/>
            <person name="Mulrain L."/>
            <person name="Navidi A."/>
            <person name="Naylor J."/>
            <person name="Negash T."/>
            <person name="Nguyen T."/>
            <person name="Nguyen N."/>
            <person name="Nicol R."/>
            <person name="Norbu C."/>
            <person name="Norbu N."/>
            <person name="Novod N."/>
            <person name="O'Neill B."/>
            <person name="Osman S."/>
            <person name="Markiewicz E."/>
            <person name="Oyono O.L."/>
            <person name="Patti C."/>
            <person name="Phunkhang P."/>
            <person name="Pierre F."/>
            <person name="Priest M."/>
            <person name="Raghuraman S."/>
            <person name="Rege F."/>
            <person name="Reyes R."/>
            <person name="Rise C."/>
            <person name="Rogov P."/>
            <person name="Ross K."/>
            <person name="Ryan E."/>
            <person name="Settipalli S."/>
            <person name="Shea T."/>
            <person name="Sherpa N."/>
            <person name="Shi L."/>
            <person name="Shih D."/>
            <person name="Sparrow T."/>
            <person name="Spaulding J."/>
            <person name="Stalker J."/>
            <person name="Stange-Thomann N."/>
            <person name="Stavropoulos S."/>
            <person name="Stone C."/>
            <person name="Strader C."/>
            <person name="Tesfaye S."/>
            <person name="Thomson T."/>
            <person name="Thoulutsang Y."/>
            <person name="Thoulutsang D."/>
            <person name="Topham K."/>
            <person name="Topping I."/>
            <person name="Tsamla T."/>
            <person name="Vassiliev H."/>
            <person name="Vo A."/>
            <person name="Wangchuk T."/>
            <person name="Wangdi T."/>
            <person name="Weiand M."/>
            <person name="Wilkinson J."/>
            <person name="Wilson A."/>
            <person name="Yadav S."/>
            <person name="Young G."/>
            <person name="Yu Q."/>
            <person name="Zembek L."/>
            <person name="Zhong D."/>
            <person name="Zimmer A."/>
            <person name="Zwirko Z."/>
            <person name="Jaffe D.B."/>
            <person name="Alvarez P."/>
            <person name="Brockman W."/>
            <person name="Butler J."/>
            <person name="Chin C."/>
            <person name="Gnerre S."/>
            <person name="Grabherr M."/>
            <person name="Kleber M."/>
            <person name="Mauceli E."/>
            <person name="MacCallum I."/>
        </authorList>
    </citation>
    <scope>NUCLEOTIDE SEQUENCE [LARGE SCALE GENOMIC DNA]</scope>
    <source>
        <strain evidence="2 3">TSC#14021-0224.01</strain>
    </source>
</reference>
<keyword evidence="3" id="KW-1185">Reference proteome</keyword>
<sequence length="59" mass="6811">MKAASLPVYQQQLRKNNFPAQHKWVKKMAERKIEKRKYKASKSTSMGKQEKQATTTAAT</sequence>
<organism evidence="2 3">
    <name type="scientific">Drosophila erecta</name>
    <name type="common">Fruit fly</name>
    <dbReference type="NCBI Taxonomy" id="7220"/>
    <lineage>
        <taxon>Eukaryota</taxon>
        <taxon>Metazoa</taxon>
        <taxon>Ecdysozoa</taxon>
        <taxon>Arthropoda</taxon>
        <taxon>Hexapoda</taxon>
        <taxon>Insecta</taxon>
        <taxon>Pterygota</taxon>
        <taxon>Neoptera</taxon>
        <taxon>Endopterygota</taxon>
        <taxon>Diptera</taxon>
        <taxon>Brachycera</taxon>
        <taxon>Muscomorpha</taxon>
        <taxon>Ephydroidea</taxon>
        <taxon>Drosophilidae</taxon>
        <taxon>Drosophila</taxon>
        <taxon>Sophophora</taxon>
    </lineage>
</organism>
<protein>
    <submittedName>
        <fullName evidence="2">Uncharacterized protein</fullName>
    </submittedName>
</protein>
<dbReference type="AlphaFoldDB" id="A0A0Q5UJ29"/>
<reference evidence="2 3" key="2">
    <citation type="journal article" date="2008" name="Bioinformatics">
        <title>Assembly reconciliation.</title>
        <authorList>
            <person name="Zimin A.V."/>
            <person name="Smith D.R."/>
            <person name="Sutton G."/>
            <person name="Yorke J.A."/>
        </authorList>
    </citation>
    <scope>NUCLEOTIDE SEQUENCE [LARGE SCALE GENOMIC DNA]</scope>
    <source>
        <strain evidence="2 3">TSC#14021-0224.01</strain>
    </source>
</reference>
<gene>
    <name evidence="2" type="primary">Dere\GG26278</name>
    <name evidence="2" type="synonym">GG26278</name>
    <name evidence="2" type="ORF">Dere_GG26278</name>
</gene>
<proteinExistence type="predicted"/>
<dbReference type="EMBL" id="CH954178">
    <property type="protein sequence ID" value="KQS43840.1"/>
    <property type="molecule type" value="Genomic_DNA"/>
</dbReference>
<evidence type="ECO:0000313" key="2">
    <source>
        <dbReference type="EMBL" id="KQS43840.1"/>
    </source>
</evidence>